<dbReference type="InterPro" id="IPR032465">
    <property type="entry name" value="ACMSD"/>
</dbReference>
<evidence type="ECO:0000313" key="6">
    <source>
        <dbReference type="Proteomes" id="UP000326565"/>
    </source>
</evidence>
<dbReference type="Proteomes" id="UP000326565">
    <property type="component" value="Unassembled WGS sequence"/>
</dbReference>
<proteinExistence type="inferred from homology"/>
<dbReference type="OrthoDB" id="2832284at2759"/>
<feature type="domain" description="Amidohydrolase-related" evidence="4">
    <location>
        <begin position="112"/>
        <end position="346"/>
    </location>
</feature>
<reference evidence="5 6" key="1">
    <citation type="submission" date="2019-04" db="EMBL/GenBank/DDBJ databases">
        <title>Friends and foes A comparative genomics study of 23 Aspergillus species from section Flavi.</title>
        <authorList>
            <consortium name="DOE Joint Genome Institute"/>
            <person name="Kjaerbolling I."/>
            <person name="Vesth T."/>
            <person name="Frisvad J.C."/>
            <person name="Nybo J.L."/>
            <person name="Theobald S."/>
            <person name="Kildgaard S."/>
            <person name="Isbrandt T."/>
            <person name="Kuo A."/>
            <person name="Sato A."/>
            <person name="Lyhne E.K."/>
            <person name="Kogle M.E."/>
            <person name="Wiebenga A."/>
            <person name="Kun R.S."/>
            <person name="Lubbers R.J."/>
            <person name="Makela M.R."/>
            <person name="Barry K."/>
            <person name="Chovatia M."/>
            <person name="Clum A."/>
            <person name="Daum C."/>
            <person name="Haridas S."/>
            <person name="He G."/>
            <person name="LaButti K."/>
            <person name="Lipzen A."/>
            <person name="Mondo S."/>
            <person name="Riley R."/>
            <person name="Salamov A."/>
            <person name="Simmons B.A."/>
            <person name="Magnuson J.K."/>
            <person name="Henrissat B."/>
            <person name="Mortensen U.H."/>
            <person name="Larsen T.O."/>
            <person name="Devries R.P."/>
            <person name="Grigoriev I.V."/>
            <person name="Machida M."/>
            <person name="Baker S.E."/>
            <person name="Andersen M.R."/>
        </authorList>
    </citation>
    <scope>NUCLEOTIDE SEQUENCE [LARGE SCALE GENOMIC DNA]</scope>
    <source>
        <strain evidence="5 6">CBS 151.66</strain>
    </source>
</reference>
<dbReference type="GO" id="GO:0016831">
    <property type="term" value="F:carboxy-lyase activity"/>
    <property type="evidence" value="ECO:0007669"/>
    <property type="project" value="UniProtKB-KW"/>
</dbReference>
<evidence type="ECO:0000256" key="2">
    <source>
        <dbReference type="ARBA" id="ARBA00023239"/>
    </source>
</evidence>
<keyword evidence="1 3" id="KW-0210">Decarboxylase</keyword>
<dbReference type="GO" id="GO:0005737">
    <property type="term" value="C:cytoplasm"/>
    <property type="evidence" value="ECO:0007669"/>
    <property type="project" value="TreeGrafter"/>
</dbReference>
<evidence type="ECO:0000256" key="3">
    <source>
        <dbReference type="RuleBase" id="RU366045"/>
    </source>
</evidence>
<sequence length="353" mass="38345">MAESQLYTGPIFDVQAHAIKPSGYEAVATGVRNKTSLEKDTATTIADYICKDLADDLQGAARLKVLGTDTIQVVTVNTFFPPIPSAKLLQIASDINHWMAEKTVDQQQLIGTASVPPPPVLLAAGNAPDGEAYSQKAISGLRHAITELGLKGILLASNYDGVFLGDGAYDPFFALAEELSVPVIIHPAVEPVEAPFIPRKNIATYSGFLNDQRTTLLDLVMSGVYEKYPNLTIIATHLGGGILTSLGRFEILSKRFPADPWYVNREGEKRLLPKSISHYLSKIYYDCNNADIAEILHAASIVGYDHLLTGTDYPWTDDVFAREVLGKLDSSMRTSIAYNNAANIFGYPPIAPC</sequence>
<dbReference type="EMBL" id="ML732383">
    <property type="protein sequence ID" value="KAB8068594.1"/>
    <property type="molecule type" value="Genomic_DNA"/>
</dbReference>
<dbReference type="Gene3D" id="3.20.20.140">
    <property type="entry name" value="Metal-dependent hydrolases"/>
    <property type="match status" value="1"/>
</dbReference>
<dbReference type="GO" id="GO:0019748">
    <property type="term" value="P:secondary metabolic process"/>
    <property type="evidence" value="ECO:0007669"/>
    <property type="project" value="TreeGrafter"/>
</dbReference>
<keyword evidence="2 3" id="KW-0456">Lyase</keyword>
<organism evidence="5 6">
    <name type="scientific">Aspergillus leporis</name>
    <dbReference type="NCBI Taxonomy" id="41062"/>
    <lineage>
        <taxon>Eukaryota</taxon>
        <taxon>Fungi</taxon>
        <taxon>Dikarya</taxon>
        <taxon>Ascomycota</taxon>
        <taxon>Pezizomycotina</taxon>
        <taxon>Eurotiomycetes</taxon>
        <taxon>Eurotiomycetidae</taxon>
        <taxon>Eurotiales</taxon>
        <taxon>Aspergillaceae</taxon>
        <taxon>Aspergillus</taxon>
        <taxon>Aspergillus subgen. Circumdati</taxon>
    </lineage>
</organism>
<evidence type="ECO:0000256" key="1">
    <source>
        <dbReference type="ARBA" id="ARBA00022793"/>
    </source>
</evidence>
<evidence type="ECO:0000313" key="5">
    <source>
        <dbReference type="EMBL" id="KAB8068594.1"/>
    </source>
</evidence>
<keyword evidence="6" id="KW-1185">Reference proteome</keyword>
<dbReference type="PANTHER" id="PTHR21240:SF28">
    <property type="entry name" value="ISO-OROTATE DECARBOXYLASE (EUROFUNG)"/>
    <property type="match status" value="1"/>
</dbReference>
<dbReference type="Pfam" id="PF04909">
    <property type="entry name" value="Amidohydro_2"/>
    <property type="match status" value="1"/>
</dbReference>
<dbReference type="InterPro" id="IPR006680">
    <property type="entry name" value="Amidohydro-rel"/>
</dbReference>
<dbReference type="InterPro" id="IPR032466">
    <property type="entry name" value="Metal_Hydrolase"/>
</dbReference>
<dbReference type="AlphaFoldDB" id="A0A5N5WMT1"/>
<dbReference type="PANTHER" id="PTHR21240">
    <property type="entry name" value="2-AMINO-3-CARBOXYLMUCONATE-6-SEMIALDEHYDE DECARBOXYLASE"/>
    <property type="match status" value="1"/>
</dbReference>
<dbReference type="GO" id="GO:0016787">
    <property type="term" value="F:hydrolase activity"/>
    <property type="evidence" value="ECO:0007669"/>
    <property type="project" value="InterPro"/>
</dbReference>
<evidence type="ECO:0000259" key="4">
    <source>
        <dbReference type="Pfam" id="PF04909"/>
    </source>
</evidence>
<dbReference type="SUPFAM" id="SSF51556">
    <property type="entry name" value="Metallo-dependent hydrolases"/>
    <property type="match status" value="1"/>
</dbReference>
<comment type="similarity">
    <text evidence="3">Belongs to the metallo-dependent hydrolases superfamily.</text>
</comment>
<name>A0A5N5WMT1_9EURO</name>
<protein>
    <recommendedName>
        <fullName evidence="4">Amidohydrolase-related domain-containing protein</fullName>
    </recommendedName>
</protein>
<gene>
    <name evidence="5" type="ORF">BDV29DRAFT_184283</name>
</gene>
<accession>A0A5N5WMT1</accession>